<feature type="region of interest" description="Disordered" evidence="7">
    <location>
        <begin position="324"/>
        <end position="375"/>
    </location>
</feature>
<dbReference type="Pfam" id="PF12796">
    <property type="entry name" value="Ank_2"/>
    <property type="match status" value="1"/>
</dbReference>
<evidence type="ECO:0000256" key="2">
    <source>
        <dbReference type="ARBA" id="ARBA00022723"/>
    </source>
</evidence>
<dbReference type="InterPro" id="IPR036457">
    <property type="entry name" value="PPM-type-like_dom_sf"/>
</dbReference>
<accession>A0ABD3PLM3</accession>
<keyword evidence="3 6" id="KW-0378">Hydrolase</keyword>
<dbReference type="SMART" id="SM00332">
    <property type="entry name" value="PP2Cc"/>
    <property type="match status" value="1"/>
</dbReference>
<keyword evidence="10" id="KW-1185">Reference proteome</keyword>
<comment type="caution">
    <text evidence="9">The sequence shown here is derived from an EMBL/GenBank/DDBJ whole genome shotgun (WGS) entry which is preliminary data.</text>
</comment>
<dbReference type="Gene3D" id="3.60.40.10">
    <property type="entry name" value="PPM-type phosphatase domain"/>
    <property type="match status" value="1"/>
</dbReference>
<dbReference type="GO" id="GO:0046872">
    <property type="term" value="F:metal ion binding"/>
    <property type="evidence" value="ECO:0007669"/>
    <property type="project" value="UniProtKB-KW"/>
</dbReference>
<dbReference type="EMBL" id="JABMIG020000155">
    <property type="protein sequence ID" value="KAL3788534.1"/>
    <property type="molecule type" value="Genomic_DNA"/>
</dbReference>
<dbReference type="SUPFAM" id="SSF48403">
    <property type="entry name" value="Ankyrin repeat"/>
    <property type="match status" value="1"/>
</dbReference>
<organism evidence="9 10">
    <name type="scientific">Cyclotella cryptica</name>
    <dbReference type="NCBI Taxonomy" id="29204"/>
    <lineage>
        <taxon>Eukaryota</taxon>
        <taxon>Sar</taxon>
        <taxon>Stramenopiles</taxon>
        <taxon>Ochrophyta</taxon>
        <taxon>Bacillariophyta</taxon>
        <taxon>Coscinodiscophyceae</taxon>
        <taxon>Thalassiosirophycidae</taxon>
        <taxon>Stephanodiscales</taxon>
        <taxon>Stephanodiscaceae</taxon>
        <taxon>Cyclotella</taxon>
    </lineage>
</organism>
<dbReference type="PROSITE" id="PS50297">
    <property type="entry name" value="ANK_REP_REGION"/>
    <property type="match status" value="2"/>
</dbReference>
<feature type="repeat" description="ANK" evidence="5">
    <location>
        <begin position="278"/>
        <end position="298"/>
    </location>
</feature>
<evidence type="ECO:0000256" key="4">
    <source>
        <dbReference type="ARBA" id="ARBA00022912"/>
    </source>
</evidence>
<evidence type="ECO:0000259" key="8">
    <source>
        <dbReference type="PROSITE" id="PS51746"/>
    </source>
</evidence>
<evidence type="ECO:0000256" key="5">
    <source>
        <dbReference type="PROSITE-ProRule" id="PRU00023"/>
    </source>
</evidence>
<dbReference type="SUPFAM" id="SSF81606">
    <property type="entry name" value="PP2C-like"/>
    <property type="match status" value="1"/>
</dbReference>
<evidence type="ECO:0000313" key="10">
    <source>
        <dbReference type="Proteomes" id="UP001516023"/>
    </source>
</evidence>
<keyword evidence="4 6" id="KW-0904">Protein phosphatase</keyword>
<dbReference type="AlphaFoldDB" id="A0ABD3PLM3"/>
<dbReference type="InterPro" id="IPR002110">
    <property type="entry name" value="Ankyrin_rpt"/>
</dbReference>
<name>A0ABD3PLM3_9STRA</name>
<evidence type="ECO:0000256" key="6">
    <source>
        <dbReference type="RuleBase" id="RU003465"/>
    </source>
</evidence>
<evidence type="ECO:0000256" key="3">
    <source>
        <dbReference type="ARBA" id="ARBA00022801"/>
    </source>
</evidence>
<dbReference type="Gene3D" id="1.25.40.20">
    <property type="entry name" value="Ankyrin repeat-containing domain"/>
    <property type="match status" value="1"/>
</dbReference>
<feature type="compositionally biased region" description="Gly residues" evidence="7">
    <location>
        <begin position="429"/>
        <end position="445"/>
    </location>
</feature>
<feature type="compositionally biased region" description="Polar residues" evidence="7">
    <location>
        <begin position="462"/>
        <end position="475"/>
    </location>
</feature>
<dbReference type="InterPro" id="IPR001932">
    <property type="entry name" value="PPM-type_phosphatase-like_dom"/>
</dbReference>
<comment type="similarity">
    <text evidence="6">Belongs to the PP2C family.</text>
</comment>
<dbReference type="GO" id="GO:0004721">
    <property type="term" value="F:phosphoprotein phosphatase activity"/>
    <property type="evidence" value="ECO:0007669"/>
    <property type="project" value="UniProtKB-KW"/>
</dbReference>
<proteinExistence type="inferred from homology"/>
<feature type="domain" description="PPM-type phosphatase" evidence="8">
    <location>
        <begin position="501"/>
        <end position="837"/>
    </location>
</feature>
<feature type="compositionally biased region" description="Pro residues" evidence="7">
    <location>
        <begin position="358"/>
        <end position="368"/>
    </location>
</feature>
<feature type="repeat" description="ANK" evidence="5">
    <location>
        <begin position="221"/>
        <end position="243"/>
    </location>
</feature>
<evidence type="ECO:0000256" key="1">
    <source>
        <dbReference type="ARBA" id="ARBA00004170"/>
    </source>
</evidence>
<dbReference type="Pfam" id="PF00481">
    <property type="entry name" value="PP2C"/>
    <property type="match status" value="1"/>
</dbReference>
<feature type="compositionally biased region" description="Low complexity" evidence="7">
    <location>
        <begin position="333"/>
        <end position="348"/>
    </location>
</feature>
<dbReference type="PROSITE" id="PS01032">
    <property type="entry name" value="PPM_1"/>
    <property type="match status" value="1"/>
</dbReference>
<feature type="region of interest" description="Disordered" evidence="7">
    <location>
        <begin position="97"/>
        <end position="127"/>
    </location>
</feature>
<dbReference type="PROSITE" id="PS50088">
    <property type="entry name" value="ANK_REPEAT"/>
    <property type="match status" value="2"/>
</dbReference>
<feature type="compositionally biased region" description="Low complexity" evidence="7">
    <location>
        <begin position="102"/>
        <end position="117"/>
    </location>
</feature>
<dbReference type="SMART" id="SM00248">
    <property type="entry name" value="ANK"/>
    <property type="match status" value="3"/>
</dbReference>
<evidence type="ECO:0000256" key="7">
    <source>
        <dbReference type="SAM" id="MobiDB-lite"/>
    </source>
</evidence>
<keyword evidence="2" id="KW-0479">Metal-binding</keyword>
<gene>
    <name evidence="9" type="ORF">HJC23_006572</name>
</gene>
<dbReference type="InterPro" id="IPR015655">
    <property type="entry name" value="PP2C"/>
</dbReference>
<dbReference type="GO" id="GO:0016020">
    <property type="term" value="C:membrane"/>
    <property type="evidence" value="ECO:0007669"/>
    <property type="project" value="UniProtKB-SubCell"/>
</dbReference>
<dbReference type="PANTHER" id="PTHR47992">
    <property type="entry name" value="PROTEIN PHOSPHATASE"/>
    <property type="match status" value="1"/>
</dbReference>
<dbReference type="InterPro" id="IPR000222">
    <property type="entry name" value="PP2C_BS"/>
</dbReference>
<sequence>MFLSHWFELSGVNEILAPQDENAAPTVEPSQTQDEQNDEDESPIWEILAPRSVESPRSNIRRPASNTNDDDDDDAIRSVPLNGDLVECQHCHKLTPVHRPRSTSVSSSTTSASSAAETESDDESAPPVEVPIDIQQLVMKAAVGAAQTTCCPKQTFDHVYKLFEVCAIPSRSGRGSNVKVGVYNAAEPSKTIKKLMKLLAKNPSLVQSRSANMNNVDGLPDGFTLLHAACYGGNTEVVSFLLQEYILKDSKADRSAVDPMDVFEDDVFFLDLNDRDLQGRTALHVAAERGNVDILEMLREAYEKLQKVGDGTDVSDVNEALAGLSMKQNDSKTTNTTTSPNTPNATATLKNRSKSRSPKPPSRSPPPAFSGHNAPLDLAKRTPLALASTSPVPKARQNRKVLEKMLYGKGGDPCISGVERTPPKERCGGRIGGGGGVFSPPGKGGKTPRSSYLSPTPKKLSRQQQPPLTASSNYATPFESPPPSAMDDAMVRNEKITRGLQWGVSEQPGWRFYMEDAMYCHYPLPIPPIPSSLSGNNAPVPSLGLFGVFDGHGDGGFASKYISSHLFQKLASHPQWSVAFHSIDSDTNSTTEGDGAMMNLLMESFNELDEDLRKEPTRVKGGGTTAIVAVVSEGKIFVANVGDCRCILVKKRSNAMKNDVGSTVSITNSDSLEVIPLSEDHKPNLPSERARIESAGLSIHADHIPPEDDSAGPTVIYKVKKSDNDLLGVARAFGDFDYKSNDTLSSSRQAVICTPETVVRERHNNEDMYLVLACDGIWDVMSDDDVGLFVSSRVMEYCAGGPSLGGNEVLARVGDDLLNLCLEKGSRDNMSVLIVALPASGLGDESLSSERSMSEAVGGAKRLAF</sequence>
<keyword evidence="5" id="KW-0040">ANK repeat</keyword>
<dbReference type="CDD" id="cd00143">
    <property type="entry name" value="PP2Cc"/>
    <property type="match status" value="1"/>
</dbReference>
<dbReference type="Proteomes" id="UP001516023">
    <property type="component" value="Unassembled WGS sequence"/>
</dbReference>
<reference evidence="9 10" key="1">
    <citation type="journal article" date="2020" name="G3 (Bethesda)">
        <title>Improved Reference Genome for Cyclotella cryptica CCMP332, a Model for Cell Wall Morphogenesis, Salinity Adaptation, and Lipid Production in Diatoms (Bacillariophyta).</title>
        <authorList>
            <person name="Roberts W.R."/>
            <person name="Downey K.M."/>
            <person name="Ruck E.C."/>
            <person name="Traller J.C."/>
            <person name="Alverson A.J."/>
        </authorList>
    </citation>
    <scope>NUCLEOTIDE SEQUENCE [LARGE SCALE GENOMIC DNA]</scope>
    <source>
        <strain evidence="9 10">CCMP332</strain>
    </source>
</reference>
<feature type="region of interest" description="Disordered" evidence="7">
    <location>
        <begin position="17"/>
        <end position="78"/>
    </location>
</feature>
<comment type="subcellular location">
    <subcellularLocation>
        <location evidence="1">Membrane</location>
        <topology evidence="1">Peripheral membrane protein</topology>
    </subcellularLocation>
</comment>
<protein>
    <recommendedName>
        <fullName evidence="8">PPM-type phosphatase domain-containing protein</fullName>
    </recommendedName>
</protein>
<feature type="region of interest" description="Disordered" evidence="7">
    <location>
        <begin position="414"/>
        <end position="485"/>
    </location>
</feature>
<dbReference type="InterPro" id="IPR036770">
    <property type="entry name" value="Ankyrin_rpt-contain_sf"/>
</dbReference>
<dbReference type="PROSITE" id="PS51746">
    <property type="entry name" value="PPM_2"/>
    <property type="match status" value="1"/>
</dbReference>
<evidence type="ECO:0000313" key="9">
    <source>
        <dbReference type="EMBL" id="KAL3788534.1"/>
    </source>
</evidence>